<organism evidence="2 3">
    <name type="scientific">Ginsengibacter hankyongi</name>
    <dbReference type="NCBI Taxonomy" id="2607284"/>
    <lineage>
        <taxon>Bacteria</taxon>
        <taxon>Pseudomonadati</taxon>
        <taxon>Bacteroidota</taxon>
        <taxon>Chitinophagia</taxon>
        <taxon>Chitinophagales</taxon>
        <taxon>Chitinophagaceae</taxon>
        <taxon>Ginsengibacter</taxon>
    </lineage>
</organism>
<comment type="caution">
    <text evidence="2">The sequence shown here is derived from an EMBL/GenBank/DDBJ whole genome shotgun (WGS) entry which is preliminary data.</text>
</comment>
<dbReference type="CDD" id="cd11378">
    <property type="entry name" value="DUF296"/>
    <property type="match status" value="1"/>
</dbReference>
<dbReference type="GO" id="GO:0003677">
    <property type="term" value="F:DNA binding"/>
    <property type="evidence" value="ECO:0007669"/>
    <property type="project" value="UniProtKB-KW"/>
</dbReference>
<protein>
    <submittedName>
        <fullName evidence="2">DNA-binding protein</fullName>
    </submittedName>
</protein>
<keyword evidence="2" id="KW-0238">DNA-binding</keyword>
<evidence type="ECO:0000313" key="3">
    <source>
        <dbReference type="Proteomes" id="UP000326903"/>
    </source>
</evidence>
<evidence type="ECO:0000259" key="1">
    <source>
        <dbReference type="PROSITE" id="PS51742"/>
    </source>
</evidence>
<dbReference type="PROSITE" id="PS51742">
    <property type="entry name" value="PPC"/>
    <property type="match status" value="1"/>
</dbReference>
<evidence type="ECO:0000313" key="2">
    <source>
        <dbReference type="EMBL" id="KAA9037697.1"/>
    </source>
</evidence>
<gene>
    <name evidence="2" type="ORF">FW778_16515</name>
</gene>
<keyword evidence="3" id="KW-1185">Reference proteome</keyword>
<dbReference type="InterPro" id="IPR005175">
    <property type="entry name" value="PPC_dom"/>
</dbReference>
<dbReference type="Pfam" id="PF03479">
    <property type="entry name" value="PCC"/>
    <property type="match status" value="1"/>
</dbReference>
<proteinExistence type="predicted"/>
<dbReference type="Gene3D" id="3.30.1330.80">
    <property type="entry name" value="Hypothetical protein, similar to alpha- acetolactate decarboxylase, domain 2"/>
    <property type="match status" value="1"/>
</dbReference>
<dbReference type="EMBL" id="VYQF01000005">
    <property type="protein sequence ID" value="KAA9037697.1"/>
    <property type="molecule type" value="Genomic_DNA"/>
</dbReference>
<accession>A0A5J5ID63</accession>
<dbReference type="RefSeq" id="WP_150415931.1">
    <property type="nucleotide sequence ID" value="NZ_VYQF01000005.1"/>
</dbReference>
<dbReference type="PANTHER" id="PTHR34988">
    <property type="entry name" value="PROTEIN, PUTATIVE-RELATED"/>
    <property type="match status" value="1"/>
</dbReference>
<dbReference type="AlphaFoldDB" id="A0A5J5ID63"/>
<sequence length="136" mass="14977">MKNTNDISYVLRLLPDSDLRLSIENFVKEHKIAAGWIATCVGSLSAWSIRFANQKNSAAAVGHFEIISPTGTLSLNCCHLHISIADRAGNVIGGHLVHGCKIYTTAEIILVQSARYVSTREQDDSTGWKELIVRKK</sequence>
<dbReference type="SUPFAM" id="SSF117856">
    <property type="entry name" value="AF0104/ALDC/Ptd012-like"/>
    <property type="match status" value="1"/>
</dbReference>
<reference evidence="2 3" key="1">
    <citation type="submission" date="2019-09" db="EMBL/GenBank/DDBJ databases">
        <title>Draft genome sequence of Ginsengibacter sp. BR5-29.</title>
        <authorList>
            <person name="Im W.-T."/>
        </authorList>
    </citation>
    <scope>NUCLEOTIDE SEQUENCE [LARGE SCALE GENOMIC DNA]</scope>
    <source>
        <strain evidence="2 3">BR5-29</strain>
    </source>
</reference>
<dbReference type="PANTHER" id="PTHR34988:SF1">
    <property type="entry name" value="DNA-BINDING PROTEIN"/>
    <property type="match status" value="1"/>
</dbReference>
<feature type="domain" description="PPC" evidence="1">
    <location>
        <begin position="3"/>
        <end position="134"/>
    </location>
</feature>
<dbReference type="Proteomes" id="UP000326903">
    <property type="component" value="Unassembled WGS sequence"/>
</dbReference>
<name>A0A5J5ID63_9BACT</name>